<name>A0A918TBL9_STRCJ</name>
<gene>
    <name evidence="2" type="ORF">GCM10010507_11250</name>
</gene>
<evidence type="ECO:0000256" key="1">
    <source>
        <dbReference type="SAM" id="MobiDB-lite"/>
    </source>
</evidence>
<dbReference type="AlphaFoldDB" id="A0A918TBL9"/>
<sequence length="192" mass="20468">MFAFAQGPQQTPASKAPAAAAGPKTVREAVLRKALSPSPEERRLLSGRICFDSVAYALRLAGVVSPAAYEAWPHDVAGALRNLVSPRDAKTRSPAIPAGYVVGVFRRLTADGPPDLCHVMLSLGNGLAVGSNNGCLGGRPDWSVHVVRDLLDWPEDGGRPPRMRGENGPEWALERHVFCRPVEEAVARFAAG</sequence>
<organism evidence="2 3">
    <name type="scientific">Streptomyces cinnamoneus</name>
    <name type="common">Streptoverticillium cinnamoneum</name>
    <dbReference type="NCBI Taxonomy" id="53446"/>
    <lineage>
        <taxon>Bacteria</taxon>
        <taxon>Bacillati</taxon>
        <taxon>Actinomycetota</taxon>
        <taxon>Actinomycetes</taxon>
        <taxon>Kitasatosporales</taxon>
        <taxon>Streptomycetaceae</taxon>
        <taxon>Streptomyces</taxon>
        <taxon>Streptomyces cinnamoneus group</taxon>
    </lineage>
</organism>
<feature type="region of interest" description="Disordered" evidence="1">
    <location>
        <begin position="1"/>
        <end position="22"/>
    </location>
</feature>
<reference evidence="2" key="2">
    <citation type="submission" date="2020-09" db="EMBL/GenBank/DDBJ databases">
        <authorList>
            <person name="Sun Q."/>
            <person name="Ohkuma M."/>
        </authorList>
    </citation>
    <scope>NUCLEOTIDE SEQUENCE</scope>
    <source>
        <strain evidence="2">JCM 4633</strain>
    </source>
</reference>
<feature type="compositionally biased region" description="Low complexity" evidence="1">
    <location>
        <begin position="8"/>
        <end position="22"/>
    </location>
</feature>
<evidence type="ECO:0000313" key="2">
    <source>
        <dbReference type="EMBL" id="GHC39269.1"/>
    </source>
</evidence>
<protein>
    <submittedName>
        <fullName evidence="2">Uncharacterized protein</fullName>
    </submittedName>
</protein>
<proteinExistence type="predicted"/>
<dbReference type="RefSeq" id="WP_190108506.1">
    <property type="nucleotide sequence ID" value="NZ_BMVB01000003.1"/>
</dbReference>
<evidence type="ECO:0000313" key="3">
    <source>
        <dbReference type="Proteomes" id="UP000646244"/>
    </source>
</evidence>
<comment type="caution">
    <text evidence="2">The sequence shown here is derived from an EMBL/GenBank/DDBJ whole genome shotgun (WGS) entry which is preliminary data.</text>
</comment>
<dbReference type="Proteomes" id="UP000646244">
    <property type="component" value="Unassembled WGS sequence"/>
</dbReference>
<dbReference type="EMBL" id="BMVB01000003">
    <property type="protein sequence ID" value="GHC39269.1"/>
    <property type="molecule type" value="Genomic_DNA"/>
</dbReference>
<reference evidence="2" key="1">
    <citation type="journal article" date="2014" name="Int. J. Syst. Evol. Microbiol.">
        <title>Complete genome sequence of Corynebacterium casei LMG S-19264T (=DSM 44701T), isolated from a smear-ripened cheese.</title>
        <authorList>
            <consortium name="US DOE Joint Genome Institute (JGI-PGF)"/>
            <person name="Walter F."/>
            <person name="Albersmeier A."/>
            <person name="Kalinowski J."/>
            <person name="Ruckert C."/>
        </authorList>
    </citation>
    <scope>NUCLEOTIDE SEQUENCE</scope>
    <source>
        <strain evidence="2">JCM 4633</strain>
    </source>
</reference>
<accession>A0A918TBL9</accession>